<evidence type="ECO:0000259" key="12">
    <source>
        <dbReference type="Pfam" id="PF02355"/>
    </source>
</evidence>
<evidence type="ECO:0000256" key="10">
    <source>
        <dbReference type="HAMAP-Rule" id="MF_01464"/>
    </source>
</evidence>
<evidence type="ECO:0000256" key="6">
    <source>
        <dbReference type="ARBA" id="ARBA00022989"/>
    </source>
</evidence>
<dbReference type="InterPro" id="IPR022645">
    <property type="entry name" value="SecD/SecF_bac"/>
</dbReference>
<dbReference type="GO" id="GO:0043952">
    <property type="term" value="P:protein transport by the Sec complex"/>
    <property type="evidence" value="ECO:0007669"/>
    <property type="project" value="UniProtKB-UniRule"/>
</dbReference>
<evidence type="ECO:0000256" key="1">
    <source>
        <dbReference type="ARBA" id="ARBA00004651"/>
    </source>
</evidence>
<feature type="transmembrane region" description="Helical" evidence="9">
    <location>
        <begin position="968"/>
        <end position="985"/>
    </location>
</feature>
<keyword evidence="4 9" id="KW-0812">Transmembrane</keyword>
<dbReference type="NCBIfam" id="TIGR00916">
    <property type="entry name" value="2A0604s01"/>
    <property type="match status" value="2"/>
</dbReference>
<evidence type="ECO:0000256" key="8">
    <source>
        <dbReference type="ARBA" id="ARBA00023136"/>
    </source>
</evidence>
<feature type="transmembrane region" description="Helical" evidence="9">
    <location>
        <begin position="7"/>
        <end position="26"/>
    </location>
</feature>
<dbReference type="STRING" id="984262.SGRA_2059"/>
<dbReference type="Pfam" id="PF21760">
    <property type="entry name" value="SecD_1st"/>
    <property type="match status" value="1"/>
</dbReference>
<evidence type="ECO:0000256" key="5">
    <source>
        <dbReference type="ARBA" id="ARBA00022927"/>
    </source>
</evidence>
<dbReference type="OrthoDB" id="9805019at2"/>
<name>H6L2N3_SAPGL</name>
<feature type="domain" description="SecDF P1 head subdomain" evidence="14">
    <location>
        <begin position="412"/>
        <end position="509"/>
    </location>
</feature>
<reference evidence="15 16" key="1">
    <citation type="journal article" date="2012" name="Stand. Genomic Sci.">
        <title>Complete genome sequencing and analysis of Saprospira grandis str. Lewin, a predatory marine bacterium.</title>
        <authorList>
            <person name="Saw J.H."/>
            <person name="Yuryev A."/>
            <person name="Kanbe M."/>
            <person name="Hou S."/>
            <person name="Young A.G."/>
            <person name="Aizawa S."/>
            <person name="Alam M."/>
        </authorList>
    </citation>
    <scope>NUCLEOTIDE SEQUENCE [LARGE SCALE GENOMIC DNA]</scope>
    <source>
        <strain evidence="15 16">Lewin</strain>
    </source>
</reference>
<feature type="domain" description="Protein export membrane protein SecD/SecF C-terminal" evidence="12">
    <location>
        <begin position="840"/>
        <end position="1018"/>
    </location>
</feature>
<feature type="transmembrane region" description="Helical" evidence="9">
    <location>
        <begin position="584"/>
        <end position="605"/>
    </location>
</feature>
<feature type="transmembrane region" description="Helical" evidence="9">
    <location>
        <begin position="914"/>
        <end position="935"/>
    </location>
</feature>
<keyword evidence="7 9" id="KW-0811">Translocation</keyword>
<dbReference type="InterPro" id="IPR054384">
    <property type="entry name" value="SecDF_P1_head"/>
</dbReference>
<dbReference type="HAMAP" id="MF_01463_B">
    <property type="entry name" value="SecD_B"/>
    <property type="match status" value="1"/>
</dbReference>
<dbReference type="NCBIfam" id="TIGR01129">
    <property type="entry name" value="secD"/>
    <property type="match status" value="1"/>
</dbReference>
<dbReference type="InterPro" id="IPR048634">
    <property type="entry name" value="SecD_SecF_C"/>
</dbReference>
<keyword evidence="3 9" id="KW-1003">Cell membrane</keyword>
<dbReference type="GO" id="GO:0006605">
    <property type="term" value="P:protein targeting"/>
    <property type="evidence" value="ECO:0007669"/>
    <property type="project" value="UniProtKB-UniRule"/>
</dbReference>
<dbReference type="InterPro" id="IPR022813">
    <property type="entry name" value="SecD/SecF_arch_bac"/>
</dbReference>
<comment type="subcellular location">
    <subcellularLocation>
        <location evidence="9">Cell inner membrane</location>
        <topology evidence="9">Multi-pass membrane protein</topology>
    </subcellularLocation>
    <subcellularLocation>
        <location evidence="1">Cell membrane</location>
        <topology evidence="1">Multi-pass membrane protein</topology>
    </subcellularLocation>
</comment>
<proteinExistence type="inferred from homology"/>
<dbReference type="AlphaFoldDB" id="H6L2N3"/>
<evidence type="ECO:0000259" key="14">
    <source>
        <dbReference type="Pfam" id="PF22599"/>
    </source>
</evidence>
<feature type="region of interest" description="Disordered" evidence="11">
    <location>
        <begin position="1035"/>
        <end position="1058"/>
    </location>
</feature>
<dbReference type="GO" id="GO:0015450">
    <property type="term" value="F:protein-transporting ATPase activity"/>
    <property type="evidence" value="ECO:0007669"/>
    <property type="project" value="InterPro"/>
</dbReference>
<dbReference type="Proteomes" id="UP000007519">
    <property type="component" value="Chromosome"/>
</dbReference>
<comment type="caution">
    <text evidence="9">Lacks conserved residue(s) required for the propagation of feature annotation.</text>
</comment>
<keyword evidence="6 9" id="KW-1133">Transmembrane helix</keyword>
<evidence type="ECO:0000256" key="4">
    <source>
        <dbReference type="ARBA" id="ARBA00022692"/>
    </source>
</evidence>
<evidence type="ECO:0000256" key="3">
    <source>
        <dbReference type="ARBA" id="ARBA00022475"/>
    </source>
</evidence>
<feature type="transmembrane region" description="Helical" evidence="9">
    <location>
        <begin position="655"/>
        <end position="678"/>
    </location>
</feature>
<sequence>MQGKSFVKFFTIALVLVISYIFFLMIPTSGIERSASEFAKAATDSIQDQELKAVQYDMAQQYFLDSISEEPVLNLGFKSYSYQELKRSQLALGLDLKGGMSVVLQVDLQELIKTLANKTSDENFQKALANAKAAQSTAQVDFVTLFGQEYAKVSDKPLARFFGTTEKLEGININSTNEEVLTAIRLEASKTVERTFNLLKQRIDKFGVAQPVVSLDKSTDRITVELPGVRSPKRAREFLQATASLEFWEMYTAVELLGQQTAGPLVNLNEALKGSKYDKSEPAVGTAAPQPDSAALAYIEEVKADTSLDEAVKQAKIDSVNASFAATAVTDSTNPGPLFKVMGFAPPQTEKDPYVGYTQVKDTAEVMDMLRSAEAQRILPKDVRFAWDSKVQKSEDGGRLVQLFALRTRGQDEATLSGERVVSSRATQNPSGAGYAVSLDMDNEGARKWKKMTEENVGFCVAVTLDNKVYSYPRVNEAIPNGSTSISGDFSATDASDLANILSIGKLPATPEIIEEAIVGPSLGQATVNAGLFALVIGFLLVLIFMLVYYAKAGILAVLALFLNIFFILGCLASFGTVLTLPGIAGIVLTIGMAVDANVIIFERIREELRAGQHWKEAILSGFQHSYSAIIDANVTSFVTALILFQYGLGPIKGFATVLMIGVACSVFTAVLFGRLLFDRYLVNNKEVSIWTGSTKNVLANVSFDFIGKRKIAYAVSGLLLIAGIASMATQGFELGVDFQGGRSYTVEFPQQVEVSQLKEELVKAFDGYDKNVVKTFNQGNQVKITTSFMQEKEGREADAEVLTKLHQACKAYSSADVAYEAFAAGKAPNVTEAGLYLTASSKVGPTIADDIRQSAFWASLLSLLFIFSYIFIRFRRWQFSVGAIAALFHDVLLVLGIFSLFKGIMPFSMEIDQAFIAAILTIIGYSINDTVIVFDRIRETATNEGESKGIKDIVNQAIQSTVSRTSITSLTTFFVVAILFFFGGDGISGFAFALLIGVIVGTYSSMFIASPIVVDTTKDASSLKYTEYVSDYAEGAEDAESSTGDELDELENEEEKA</sequence>
<dbReference type="NCBIfam" id="NF009585">
    <property type="entry name" value="PRK13024.1-5"/>
    <property type="match status" value="1"/>
</dbReference>
<dbReference type="GO" id="GO:0005886">
    <property type="term" value="C:plasma membrane"/>
    <property type="evidence" value="ECO:0007669"/>
    <property type="project" value="UniProtKB-SubCell"/>
</dbReference>
<comment type="similarity">
    <text evidence="10">Belongs to the SecD/SecF family. SecF subfamily.</text>
</comment>
<evidence type="ECO:0000256" key="11">
    <source>
        <dbReference type="SAM" id="MobiDB-lite"/>
    </source>
</evidence>
<dbReference type="HOGENOM" id="CLU_007894_3_0_10"/>
<evidence type="ECO:0000313" key="15">
    <source>
        <dbReference type="EMBL" id="AFC24790.1"/>
    </source>
</evidence>
<dbReference type="eggNOG" id="COG0341">
    <property type="taxonomic scope" value="Bacteria"/>
</dbReference>
<dbReference type="Pfam" id="PF02355">
    <property type="entry name" value="SecD_SecF_C"/>
    <property type="match status" value="2"/>
</dbReference>
<dbReference type="PANTHER" id="PTHR30081">
    <property type="entry name" value="PROTEIN-EXPORT MEMBRANE PROTEIN SEC"/>
    <property type="match status" value="1"/>
</dbReference>
<dbReference type="SUPFAM" id="SSF82866">
    <property type="entry name" value="Multidrug efflux transporter AcrB transmembrane domain"/>
    <property type="match status" value="2"/>
</dbReference>
<feature type="transmembrane region" description="Helical" evidence="9">
    <location>
        <begin position="712"/>
        <end position="733"/>
    </location>
</feature>
<feature type="transmembrane region" description="Helical" evidence="9">
    <location>
        <begin position="530"/>
        <end position="549"/>
    </location>
</feature>
<feature type="domain" description="Protein translocase subunit SecDF P1" evidence="13">
    <location>
        <begin position="192"/>
        <end position="250"/>
    </location>
</feature>
<dbReference type="PRINTS" id="PR01755">
    <property type="entry name" value="SECFTRNLCASE"/>
</dbReference>
<keyword evidence="16" id="KW-1185">Reference proteome</keyword>
<feature type="transmembrane region" description="Helical" evidence="9">
    <location>
        <begin position="626"/>
        <end position="649"/>
    </location>
</feature>
<dbReference type="Pfam" id="PF07549">
    <property type="entry name" value="Sec_GG"/>
    <property type="match status" value="2"/>
</dbReference>
<gene>
    <name evidence="9" type="primary">secD</name>
    <name evidence="10" type="synonym">secF</name>
    <name evidence="15" type="ordered locus">SGRA_2059</name>
</gene>
<comment type="function">
    <text evidence="9">Part of the Sec protein translocase complex. Interacts with the SecYEG preprotein conducting channel. SecDF uses the proton motive force (PMF) to complete protein translocation after the ATP-dependent function of SecA.</text>
</comment>
<evidence type="ECO:0000256" key="2">
    <source>
        <dbReference type="ARBA" id="ARBA00022448"/>
    </source>
</evidence>
<dbReference type="InterPro" id="IPR048631">
    <property type="entry name" value="SecD_1st"/>
</dbReference>
<protein>
    <recommendedName>
        <fullName evidence="9 10">Multifunctional fusion protein</fullName>
    </recommendedName>
    <domain>
        <recommendedName>
            <fullName evidence="9">Protein translocase subunit SecD</fullName>
        </recommendedName>
    </domain>
    <domain>
        <recommendedName>
            <fullName evidence="10">Protein-export membrane protein SecF</fullName>
        </recommendedName>
    </domain>
</protein>
<feature type="domain" description="Protein export membrane protein SecD/SecF C-terminal" evidence="12">
    <location>
        <begin position="511"/>
        <end position="673"/>
    </location>
</feature>
<accession>H6L2N3</accession>
<evidence type="ECO:0000259" key="13">
    <source>
        <dbReference type="Pfam" id="PF21760"/>
    </source>
</evidence>
<dbReference type="InterPro" id="IPR055344">
    <property type="entry name" value="SecD_SecF_C_bact"/>
</dbReference>
<keyword evidence="9" id="KW-0997">Cell inner membrane</keyword>
<dbReference type="FunFam" id="1.20.1640.10:FF:000004">
    <property type="entry name" value="Protein translocase subunit SecD"/>
    <property type="match status" value="1"/>
</dbReference>
<evidence type="ECO:0000256" key="9">
    <source>
        <dbReference type="HAMAP-Rule" id="MF_01463"/>
    </source>
</evidence>
<feature type="transmembrane region" description="Helical" evidence="9">
    <location>
        <begin position="880"/>
        <end position="902"/>
    </location>
</feature>
<evidence type="ECO:0000313" key="16">
    <source>
        <dbReference type="Proteomes" id="UP000007519"/>
    </source>
</evidence>
<feature type="transmembrane region" description="Helical" evidence="9">
    <location>
        <begin position="991"/>
        <end position="1015"/>
    </location>
</feature>
<dbReference type="Gene3D" id="3.30.70.3220">
    <property type="match status" value="1"/>
</dbReference>
<feature type="transmembrane region" description="Helical" evidence="9">
    <location>
        <begin position="855"/>
        <end position="873"/>
    </location>
</feature>
<dbReference type="Gene3D" id="3.30.1360.200">
    <property type="match status" value="1"/>
</dbReference>
<organism evidence="15 16">
    <name type="scientific">Saprospira grandis (strain Lewin)</name>
    <dbReference type="NCBI Taxonomy" id="984262"/>
    <lineage>
        <taxon>Bacteria</taxon>
        <taxon>Pseudomonadati</taxon>
        <taxon>Bacteroidota</taxon>
        <taxon>Saprospiria</taxon>
        <taxon>Saprospirales</taxon>
        <taxon>Saprospiraceae</taxon>
        <taxon>Saprospira</taxon>
    </lineage>
</organism>
<dbReference type="HAMAP" id="MF_01464_B">
    <property type="entry name" value="SecF_B"/>
    <property type="match status" value="1"/>
</dbReference>
<dbReference type="InterPro" id="IPR005665">
    <property type="entry name" value="SecF_bac"/>
</dbReference>
<dbReference type="PANTHER" id="PTHR30081:SF1">
    <property type="entry name" value="PROTEIN TRANSLOCASE SUBUNIT SECD"/>
    <property type="match status" value="1"/>
</dbReference>
<keyword evidence="2 9" id="KW-0813">Transport</keyword>
<dbReference type="EMBL" id="CP002831">
    <property type="protein sequence ID" value="AFC24790.1"/>
    <property type="molecule type" value="Genomic_DNA"/>
</dbReference>
<evidence type="ECO:0000256" key="7">
    <source>
        <dbReference type="ARBA" id="ARBA00023010"/>
    </source>
</evidence>
<comment type="similarity">
    <text evidence="9">Belongs to the SecD/SecF family. SecD subfamily.</text>
</comment>
<dbReference type="eggNOG" id="COG0342">
    <property type="taxonomic scope" value="Bacteria"/>
</dbReference>
<dbReference type="NCBIfam" id="TIGR00966">
    <property type="entry name" value="transloc_SecF"/>
    <property type="match status" value="1"/>
</dbReference>
<dbReference type="InterPro" id="IPR005791">
    <property type="entry name" value="SecD"/>
</dbReference>
<feature type="transmembrane region" description="Helical" evidence="9">
    <location>
        <begin position="556"/>
        <end position="578"/>
    </location>
</feature>
<comment type="subunit">
    <text evidence="10">Forms a complex with SecD. Part of the essential Sec protein translocation apparatus which comprises SecA, SecYEG and auxiliary proteins SecDF. Other proteins may also be involved.</text>
</comment>
<comment type="subunit">
    <text evidence="9">Forms a complex with SecF. Part of the essential Sec protein translocation apparatus which comprises SecA, SecYEG and auxiliary proteins SecDF. Other proteins may also be involved.</text>
</comment>
<dbReference type="Gene3D" id="1.20.1640.10">
    <property type="entry name" value="Multidrug efflux transporter AcrB transmembrane domain"/>
    <property type="match status" value="2"/>
</dbReference>
<dbReference type="Pfam" id="PF22599">
    <property type="entry name" value="SecDF_P1_head"/>
    <property type="match status" value="1"/>
</dbReference>
<keyword evidence="8 9" id="KW-0472">Membrane</keyword>
<dbReference type="GO" id="GO:0065002">
    <property type="term" value="P:intracellular protein transmembrane transport"/>
    <property type="evidence" value="ECO:0007669"/>
    <property type="project" value="UniProtKB-UniRule"/>
</dbReference>
<dbReference type="InterPro" id="IPR022646">
    <property type="entry name" value="SecD/SecF_CS"/>
</dbReference>
<dbReference type="KEGG" id="sgn:SGRA_2059"/>
<keyword evidence="5 9" id="KW-0653">Protein transport</keyword>